<sequence>MDNLMLHTPPEVWQIILEYSDDFLAKIRLRQVCKDTYNHLRIIDFYHIEDQFLIKLNDNIIKQHQYIKYLFAFDNTNITDVNHLDYLEELDASWDCGIHSQGLKNITSLKVLDVNGNPHVKNIKHMSKLEKLHAKSICGIGNEDIKDLKLKYLDAEMNSNITIIV</sequence>
<evidence type="ECO:0000313" key="1">
    <source>
        <dbReference type="EMBL" id="ARF11683.1"/>
    </source>
</evidence>
<evidence type="ECO:0008006" key="2">
    <source>
        <dbReference type="Google" id="ProtNLM"/>
    </source>
</evidence>
<name>A0A1V0SIZ0_9VIRU</name>
<accession>A0A1V0SIZ0</accession>
<dbReference type="InterPro" id="IPR032675">
    <property type="entry name" value="LRR_dom_sf"/>
</dbReference>
<gene>
    <name evidence="1" type="ORF">Klosneuvirus_2_119</name>
</gene>
<dbReference type="Gene3D" id="3.80.10.10">
    <property type="entry name" value="Ribonuclease Inhibitor"/>
    <property type="match status" value="1"/>
</dbReference>
<proteinExistence type="predicted"/>
<reference evidence="1" key="1">
    <citation type="journal article" date="2017" name="Science">
        <title>Giant viruses with an expanded complement of translation system components.</title>
        <authorList>
            <person name="Schulz F."/>
            <person name="Yutin N."/>
            <person name="Ivanova N.N."/>
            <person name="Ortega D.R."/>
            <person name="Lee T.K."/>
            <person name="Vierheilig J."/>
            <person name="Daims H."/>
            <person name="Horn M."/>
            <person name="Wagner M."/>
            <person name="Jensen G.J."/>
            <person name="Kyrpides N.C."/>
            <person name="Koonin E.V."/>
            <person name="Woyke T."/>
        </authorList>
    </citation>
    <scope>NUCLEOTIDE SEQUENCE</scope>
    <source>
        <strain evidence="1">KNV1</strain>
    </source>
</reference>
<dbReference type="EMBL" id="KY684109">
    <property type="protein sequence ID" value="ARF11683.1"/>
    <property type="molecule type" value="Genomic_DNA"/>
</dbReference>
<dbReference type="SUPFAM" id="SSF52047">
    <property type="entry name" value="RNI-like"/>
    <property type="match status" value="1"/>
</dbReference>
<organism evidence="1">
    <name type="scientific">Klosneuvirus KNV1</name>
    <dbReference type="NCBI Taxonomy" id="1977640"/>
    <lineage>
        <taxon>Viruses</taxon>
        <taxon>Varidnaviria</taxon>
        <taxon>Bamfordvirae</taxon>
        <taxon>Nucleocytoviricota</taxon>
        <taxon>Megaviricetes</taxon>
        <taxon>Imitervirales</taxon>
        <taxon>Mimiviridae</taxon>
        <taxon>Klosneuvirinae</taxon>
        <taxon>Klosneuvirus</taxon>
    </lineage>
</organism>
<protein>
    <recommendedName>
        <fullName evidence="2">Leucine-rich repeat protein</fullName>
    </recommendedName>
</protein>